<organism evidence="2 3">
    <name type="scientific">Rhodococcus spelaei</name>
    <dbReference type="NCBI Taxonomy" id="2546320"/>
    <lineage>
        <taxon>Bacteria</taxon>
        <taxon>Bacillati</taxon>
        <taxon>Actinomycetota</taxon>
        <taxon>Actinomycetes</taxon>
        <taxon>Mycobacteriales</taxon>
        <taxon>Nocardiaceae</taxon>
        <taxon>Rhodococcus</taxon>
    </lineage>
</organism>
<comment type="caution">
    <text evidence="2">The sequence shown here is derived from an EMBL/GenBank/DDBJ whole genome shotgun (WGS) entry which is preliminary data.</text>
</comment>
<proteinExistence type="predicted"/>
<dbReference type="Proteomes" id="UP000316256">
    <property type="component" value="Unassembled WGS sequence"/>
</dbReference>
<dbReference type="EMBL" id="VIGH01000004">
    <property type="protein sequence ID" value="TQF69272.1"/>
    <property type="molecule type" value="Genomic_DNA"/>
</dbReference>
<name>A0A541BAB1_9NOCA</name>
<reference evidence="2 3" key="1">
    <citation type="submission" date="2019-06" db="EMBL/GenBank/DDBJ databases">
        <title>Rhodococcus spaelei sp. nov., isolated from a cave.</title>
        <authorList>
            <person name="Lee S.D."/>
        </authorList>
    </citation>
    <scope>NUCLEOTIDE SEQUENCE [LARGE SCALE GENOMIC DNA]</scope>
    <source>
        <strain evidence="2 3">C9-5</strain>
    </source>
</reference>
<dbReference type="OrthoDB" id="3681559at2"/>
<dbReference type="Pfam" id="PF12680">
    <property type="entry name" value="SnoaL_2"/>
    <property type="match status" value="1"/>
</dbReference>
<feature type="domain" description="SnoaL-like" evidence="1">
    <location>
        <begin position="12"/>
        <end position="117"/>
    </location>
</feature>
<keyword evidence="3" id="KW-1185">Reference proteome</keyword>
<dbReference type="RefSeq" id="WP_142099168.1">
    <property type="nucleotide sequence ID" value="NZ_VIGH01000004.1"/>
</dbReference>
<dbReference type="SUPFAM" id="SSF54427">
    <property type="entry name" value="NTF2-like"/>
    <property type="match status" value="1"/>
</dbReference>
<accession>A0A541BAB1</accession>
<evidence type="ECO:0000259" key="1">
    <source>
        <dbReference type="Pfam" id="PF12680"/>
    </source>
</evidence>
<sequence length="145" mass="15344">MYDTAADDIAVVRTLIDREATGDVSAILDLVAVDVVFDMPFAPGGAGRIEGAAALGEALTVGIGMYQEWTMALTSAETGGRGVVFAEYTAAARTTTGFDYHQHYIGRFILSGGRITGWREWFNPLSLQAAIASLRVGESPSAPTL</sequence>
<gene>
    <name evidence="2" type="ORF">FK531_11055</name>
</gene>
<protein>
    <submittedName>
        <fullName evidence="2">Nuclear transport factor 2 family protein</fullName>
    </submittedName>
</protein>
<evidence type="ECO:0000313" key="3">
    <source>
        <dbReference type="Proteomes" id="UP000316256"/>
    </source>
</evidence>
<dbReference type="InterPro" id="IPR032710">
    <property type="entry name" value="NTF2-like_dom_sf"/>
</dbReference>
<dbReference type="Gene3D" id="3.10.450.50">
    <property type="match status" value="1"/>
</dbReference>
<dbReference type="InterPro" id="IPR037401">
    <property type="entry name" value="SnoaL-like"/>
</dbReference>
<evidence type="ECO:0000313" key="2">
    <source>
        <dbReference type="EMBL" id="TQF69272.1"/>
    </source>
</evidence>
<dbReference type="AlphaFoldDB" id="A0A541BAB1"/>